<evidence type="ECO:0000256" key="4">
    <source>
        <dbReference type="ARBA" id="ARBA00022989"/>
    </source>
</evidence>
<organism evidence="8 9">
    <name type="scientific">Tautonia sociabilis</name>
    <dbReference type="NCBI Taxonomy" id="2080755"/>
    <lineage>
        <taxon>Bacteria</taxon>
        <taxon>Pseudomonadati</taxon>
        <taxon>Planctomycetota</taxon>
        <taxon>Planctomycetia</taxon>
        <taxon>Isosphaerales</taxon>
        <taxon>Isosphaeraceae</taxon>
        <taxon>Tautonia</taxon>
    </lineage>
</organism>
<evidence type="ECO:0000256" key="6">
    <source>
        <dbReference type="SAM" id="MobiDB-lite"/>
    </source>
</evidence>
<accession>A0A432MD65</accession>
<dbReference type="GO" id="GO:0044781">
    <property type="term" value="P:bacterial-type flagellum organization"/>
    <property type="evidence" value="ECO:0007669"/>
    <property type="project" value="InterPro"/>
</dbReference>
<feature type="transmembrane region" description="Helical" evidence="7">
    <location>
        <begin position="12"/>
        <end position="30"/>
    </location>
</feature>
<keyword evidence="9" id="KW-1185">Reference proteome</keyword>
<dbReference type="InterPro" id="IPR022781">
    <property type="entry name" value="Flagellar_biosynth_FliO"/>
</dbReference>
<evidence type="ECO:0008006" key="10">
    <source>
        <dbReference type="Google" id="ProtNLM"/>
    </source>
</evidence>
<gene>
    <name evidence="8" type="ORF">TsocGM_24875</name>
</gene>
<evidence type="ECO:0000256" key="1">
    <source>
        <dbReference type="ARBA" id="ARBA00004236"/>
    </source>
</evidence>
<sequence length="104" mass="9902">MASGLDGTISLVATAVLAALGVAVLAAGRLRPGSGGGMLRVVGRAQLTGKHAVYLLRAGDRTLILGIGPQGPPTLLGELDAAGEPAGFPPGGGDAAGKPPGGIA</sequence>
<dbReference type="Pfam" id="PF04347">
    <property type="entry name" value="FliO"/>
    <property type="match status" value="1"/>
</dbReference>
<dbReference type="RefSeq" id="WP_126728163.1">
    <property type="nucleotide sequence ID" value="NZ_RYZH01000089.1"/>
</dbReference>
<evidence type="ECO:0000256" key="2">
    <source>
        <dbReference type="ARBA" id="ARBA00022475"/>
    </source>
</evidence>
<evidence type="ECO:0000256" key="3">
    <source>
        <dbReference type="ARBA" id="ARBA00022692"/>
    </source>
</evidence>
<comment type="caution">
    <text evidence="8">The sequence shown here is derived from an EMBL/GenBank/DDBJ whole genome shotgun (WGS) entry which is preliminary data.</text>
</comment>
<reference evidence="8 9" key="2">
    <citation type="submission" date="2019-01" db="EMBL/GenBank/DDBJ databases">
        <title>Tautonia sociabilis, a novel thermotolerant planctomycete of Isosphaeraceae family, isolated from a 4000 m deep subterranean habitat.</title>
        <authorList>
            <person name="Kovaleva O.L."/>
            <person name="Elcheninov A.G."/>
            <person name="Van Heerden E."/>
            <person name="Toshchakov S.V."/>
            <person name="Novikov A."/>
            <person name="Bonch-Osmolovskaya E.A."/>
            <person name="Kublanov I.V."/>
        </authorList>
    </citation>
    <scope>NUCLEOTIDE SEQUENCE [LARGE SCALE GENOMIC DNA]</scope>
    <source>
        <strain evidence="8 9">GM2012</strain>
    </source>
</reference>
<evidence type="ECO:0000256" key="7">
    <source>
        <dbReference type="SAM" id="Phobius"/>
    </source>
</evidence>
<reference evidence="8 9" key="1">
    <citation type="submission" date="2018-12" db="EMBL/GenBank/DDBJ databases">
        <authorList>
            <person name="Toschakov S.V."/>
        </authorList>
    </citation>
    <scope>NUCLEOTIDE SEQUENCE [LARGE SCALE GENOMIC DNA]</scope>
    <source>
        <strain evidence="8 9">GM2012</strain>
    </source>
</reference>
<dbReference type="OrthoDB" id="9926053at2"/>
<evidence type="ECO:0000313" key="8">
    <source>
        <dbReference type="EMBL" id="RUL81625.1"/>
    </source>
</evidence>
<protein>
    <recommendedName>
        <fullName evidence="10">Flagellar biosynthetic protein FliO</fullName>
    </recommendedName>
</protein>
<keyword evidence="2" id="KW-1003">Cell membrane</keyword>
<proteinExistence type="predicted"/>
<name>A0A432MD65_9BACT</name>
<dbReference type="EMBL" id="RYZH01000089">
    <property type="protein sequence ID" value="RUL81625.1"/>
    <property type="molecule type" value="Genomic_DNA"/>
</dbReference>
<feature type="region of interest" description="Disordered" evidence="6">
    <location>
        <begin position="79"/>
        <end position="104"/>
    </location>
</feature>
<comment type="subcellular location">
    <subcellularLocation>
        <location evidence="1">Cell membrane</location>
    </subcellularLocation>
</comment>
<feature type="compositionally biased region" description="Gly residues" evidence="6">
    <location>
        <begin position="89"/>
        <end position="104"/>
    </location>
</feature>
<dbReference type="Proteomes" id="UP000280296">
    <property type="component" value="Unassembled WGS sequence"/>
</dbReference>
<dbReference type="GO" id="GO:0016020">
    <property type="term" value="C:membrane"/>
    <property type="evidence" value="ECO:0007669"/>
    <property type="project" value="InterPro"/>
</dbReference>
<evidence type="ECO:0000256" key="5">
    <source>
        <dbReference type="ARBA" id="ARBA00023136"/>
    </source>
</evidence>
<dbReference type="AlphaFoldDB" id="A0A432MD65"/>
<keyword evidence="4 7" id="KW-1133">Transmembrane helix</keyword>
<keyword evidence="3 7" id="KW-0812">Transmembrane</keyword>
<keyword evidence="5 7" id="KW-0472">Membrane</keyword>
<evidence type="ECO:0000313" key="9">
    <source>
        <dbReference type="Proteomes" id="UP000280296"/>
    </source>
</evidence>